<organism evidence="13 14">
    <name type="scientific">Tieghemostelium lacteum</name>
    <name type="common">Slime mold</name>
    <name type="synonym">Dictyostelium lacteum</name>
    <dbReference type="NCBI Taxonomy" id="361077"/>
    <lineage>
        <taxon>Eukaryota</taxon>
        <taxon>Amoebozoa</taxon>
        <taxon>Evosea</taxon>
        <taxon>Eumycetozoa</taxon>
        <taxon>Dictyostelia</taxon>
        <taxon>Dictyosteliales</taxon>
        <taxon>Raperosteliaceae</taxon>
        <taxon>Tieghemostelium</taxon>
    </lineage>
</organism>
<reference evidence="13 14" key="1">
    <citation type="submission" date="2015-12" db="EMBL/GenBank/DDBJ databases">
        <title>Dictyostelia acquired genes for synthesis and detection of signals that induce cell-type specialization by lateral gene transfer from prokaryotes.</title>
        <authorList>
            <person name="Gloeckner G."/>
            <person name="Schaap P."/>
        </authorList>
    </citation>
    <scope>NUCLEOTIDE SEQUENCE [LARGE SCALE GENOMIC DNA]</scope>
    <source>
        <strain evidence="13 14">TK</strain>
    </source>
</reference>
<feature type="domain" description="G-protein coupled receptors family 2 profile 2" evidence="11">
    <location>
        <begin position="18"/>
        <end position="331"/>
    </location>
</feature>
<dbReference type="Pfam" id="PF00002">
    <property type="entry name" value="7tm_2"/>
    <property type="match status" value="1"/>
</dbReference>
<dbReference type="FunCoup" id="A0A151Z7S1">
    <property type="interactions" value="26"/>
</dbReference>
<protein>
    <recommendedName>
        <fullName evidence="15">G-protein coupled receptors family 2 profile 2 domain-containing protein</fullName>
    </recommendedName>
</protein>
<keyword evidence="5" id="KW-0297">G-protein coupled receptor</keyword>
<keyword evidence="8" id="KW-0807">Transducer</keyword>
<dbReference type="OMA" id="FFWTTCI"/>
<evidence type="ECO:0000256" key="2">
    <source>
        <dbReference type="ARBA" id="ARBA00008360"/>
    </source>
</evidence>
<dbReference type="Proteomes" id="UP000076078">
    <property type="component" value="Unassembled WGS sequence"/>
</dbReference>
<dbReference type="InParanoid" id="A0A151Z7S1"/>
<feature type="transmembrane region" description="Helical" evidence="10">
    <location>
        <begin position="148"/>
        <end position="173"/>
    </location>
</feature>
<gene>
    <name evidence="13" type="ORF">DLAC_08548</name>
</gene>
<evidence type="ECO:0000256" key="8">
    <source>
        <dbReference type="ARBA" id="ARBA00023224"/>
    </source>
</evidence>
<keyword evidence="4 10" id="KW-1133">Transmembrane helix</keyword>
<name>A0A151Z7S1_TIELA</name>
<dbReference type="Gene3D" id="1.20.1070.10">
    <property type="entry name" value="Rhodopsin 7-helix transmembrane proteins"/>
    <property type="match status" value="1"/>
</dbReference>
<dbReference type="AlphaFoldDB" id="A0A151Z7S1"/>
<dbReference type="PANTHER" id="PTHR23112:SF13">
    <property type="entry name" value="CYCLIC AMP RECEPTOR-LIKE PROTEIN C"/>
    <property type="match status" value="1"/>
</dbReference>
<dbReference type="STRING" id="361077.A0A151Z7S1"/>
<evidence type="ECO:0000256" key="4">
    <source>
        <dbReference type="ARBA" id="ARBA00022989"/>
    </source>
</evidence>
<feature type="transmembrane region" description="Helical" evidence="10">
    <location>
        <begin position="320"/>
        <end position="342"/>
    </location>
</feature>
<keyword evidence="7" id="KW-0675">Receptor</keyword>
<dbReference type="InterPro" id="IPR017981">
    <property type="entry name" value="GPCR_2-like_7TM"/>
</dbReference>
<dbReference type="SUPFAM" id="SSF81321">
    <property type="entry name" value="Family A G protein-coupled receptor-like"/>
    <property type="match status" value="1"/>
</dbReference>
<dbReference type="PROSITE" id="PS50262">
    <property type="entry name" value="G_PROTEIN_RECEP_F1_2"/>
    <property type="match status" value="1"/>
</dbReference>
<dbReference type="GO" id="GO:0007166">
    <property type="term" value="P:cell surface receptor signaling pathway"/>
    <property type="evidence" value="ECO:0007669"/>
    <property type="project" value="InterPro"/>
</dbReference>
<evidence type="ECO:0000256" key="10">
    <source>
        <dbReference type="SAM" id="Phobius"/>
    </source>
</evidence>
<dbReference type="GO" id="GO:0005886">
    <property type="term" value="C:plasma membrane"/>
    <property type="evidence" value="ECO:0007669"/>
    <property type="project" value="TreeGrafter"/>
</dbReference>
<feature type="domain" description="G-protein coupled receptors family 1 profile" evidence="12">
    <location>
        <begin position="103"/>
        <end position="327"/>
    </location>
</feature>
<dbReference type="PANTHER" id="PTHR23112">
    <property type="entry name" value="G PROTEIN-COUPLED RECEPTOR 157-RELATED"/>
    <property type="match status" value="1"/>
</dbReference>
<feature type="transmembrane region" description="Helical" evidence="10">
    <location>
        <begin position="103"/>
        <end position="126"/>
    </location>
</feature>
<accession>A0A151Z7S1</accession>
<evidence type="ECO:0000256" key="7">
    <source>
        <dbReference type="ARBA" id="ARBA00023170"/>
    </source>
</evidence>
<evidence type="ECO:0000256" key="9">
    <source>
        <dbReference type="SAM" id="MobiDB-lite"/>
    </source>
</evidence>
<feature type="transmembrane region" description="Helical" evidence="10">
    <location>
        <begin position="20"/>
        <end position="42"/>
    </location>
</feature>
<comment type="similarity">
    <text evidence="2">Belongs to the G-protein coupled receptor 5 family.</text>
</comment>
<dbReference type="GO" id="GO:0004930">
    <property type="term" value="F:G protein-coupled receptor activity"/>
    <property type="evidence" value="ECO:0007669"/>
    <property type="project" value="UniProtKB-KW"/>
</dbReference>
<evidence type="ECO:0000259" key="11">
    <source>
        <dbReference type="PROSITE" id="PS50261"/>
    </source>
</evidence>
<proteinExistence type="inferred from homology"/>
<comment type="subcellular location">
    <subcellularLocation>
        <location evidence="1">Membrane</location>
        <topology evidence="1">Multi-pass membrane protein</topology>
    </subcellularLocation>
</comment>
<evidence type="ECO:0000256" key="3">
    <source>
        <dbReference type="ARBA" id="ARBA00022692"/>
    </source>
</evidence>
<evidence type="ECO:0008006" key="15">
    <source>
        <dbReference type="Google" id="ProtNLM"/>
    </source>
</evidence>
<feature type="transmembrane region" description="Helical" evidence="10">
    <location>
        <begin position="185"/>
        <end position="207"/>
    </location>
</feature>
<evidence type="ECO:0000313" key="14">
    <source>
        <dbReference type="Proteomes" id="UP000076078"/>
    </source>
</evidence>
<feature type="region of interest" description="Disordered" evidence="9">
    <location>
        <begin position="78"/>
        <end position="97"/>
    </location>
</feature>
<feature type="transmembrane region" description="Helical" evidence="10">
    <location>
        <begin position="227"/>
        <end position="246"/>
    </location>
</feature>
<dbReference type="InterPro" id="IPR017452">
    <property type="entry name" value="GPCR_Rhodpsn_7TM"/>
</dbReference>
<evidence type="ECO:0000256" key="5">
    <source>
        <dbReference type="ARBA" id="ARBA00023040"/>
    </source>
</evidence>
<keyword evidence="14" id="KW-1185">Reference proteome</keyword>
<sequence length="352" mass="40421">MHDPTTLCSPGPNEKFSINIINVVVASLSLIGSILTIISYSIKKYRKYREIKAQQQQNQSTYNHFQNNLLQTPNGNSSFSSYSTNSGGSPSKSNSPSSKLPDLIFFLAISDFFTALCIIISQAYLIGNIKSYSAQTLLSNYLLFSPCILFRGIIQFFFLSTFFWTTCIAYYLYHQLSSPDKEKHLLYIFHLVSYGIPLIIVMGLGLSNSFIEDPSTGWCESGKEFEFIFWFLPLFLCVALCAFYYIRLKRLFRLKFEYRLQVNERLKQLDNTISRRLTLYIVVFIVCWTPDIIQHFISFFSTCNFYPLMLVQNVLSPAQGIFNFFVFSITNKVVTINAPNIAKESKRLLSSI</sequence>
<dbReference type="PROSITE" id="PS50261">
    <property type="entry name" value="G_PROTEIN_RECEP_F2_4"/>
    <property type="match status" value="1"/>
</dbReference>
<dbReference type="GO" id="GO:0007189">
    <property type="term" value="P:adenylate cyclase-activating G protein-coupled receptor signaling pathway"/>
    <property type="evidence" value="ECO:0007669"/>
    <property type="project" value="TreeGrafter"/>
</dbReference>
<evidence type="ECO:0000256" key="1">
    <source>
        <dbReference type="ARBA" id="ARBA00004141"/>
    </source>
</evidence>
<keyword evidence="6 10" id="KW-0472">Membrane</keyword>
<evidence type="ECO:0000259" key="12">
    <source>
        <dbReference type="PROSITE" id="PS50262"/>
    </source>
</evidence>
<feature type="transmembrane region" description="Helical" evidence="10">
    <location>
        <begin position="277"/>
        <end position="300"/>
    </location>
</feature>
<dbReference type="InterPro" id="IPR000832">
    <property type="entry name" value="GPCR_2_secretin-like"/>
</dbReference>
<dbReference type="OrthoDB" id="100006at2759"/>
<dbReference type="EMBL" id="LODT01000037">
    <property type="protein sequence ID" value="KYQ89978.1"/>
    <property type="molecule type" value="Genomic_DNA"/>
</dbReference>
<evidence type="ECO:0000256" key="6">
    <source>
        <dbReference type="ARBA" id="ARBA00023136"/>
    </source>
</evidence>
<comment type="caution">
    <text evidence="13">The sequence shown here is derived from an EMBL/GenBank/DDBJ whole genome shotgun (WGS) entry which is preliminary data.</text>
</comment>
<keyword evidence="3 10" id="KW-0812">Transmembrane</keyword>
<evidence type="ECO:0000313" key="13">
    <source>
        <dbReference type="EMBL" id="KYQ89978.1"/>
    </source>
</evidence>